<dbReference type="PANTHER" id="PTHR34203:SF15">
    <property type="entry name" value="SLL1173 PROTEIN"/>
    <property type="match status" value="1"/>
</dbReference>
<sequence>MAQSNGLLTKVSSGLAAMLPERFVAAAIRGVYPRVEPELARIADFVPSGGTAIDVGAWYGPWTARLRRRAELVVAVEPNATLARCVRAAFPQVRVVEAVASDHTGEAQLFLPPAGPAVGTSSVEYGDGEPVTVPRVTIDGLGLTEVRFIKLDVEGHELPALRGAAETIQRDGPVLLVEVEERIQPIEPIVELLRGWGYRGFVMPERDWMPLDDFDLVAHQRATIARVRQSFARRVLVPKPRYVNSVLFRRA</sequence>
<evidence type="ECO:0000313" key="3">
    <source>
        <dbReference type="Proteomes" id="UP000578819"/>
    </source>
</evidence>
<feature type="domain" description="Methyltransferase FkbM" evidence="1">
    <location>
        <begin position="54"/>
        <end position="199"/>
    </location>
</feature>
<dbReference type="InterPro" id="IPR029063">
    <property type="entry name" value="SAM-dependent_MTases_sf"/>
</dbReference>
<proteinExistence type="predicted"/>
<dbReference type="AlphaFoldDB" id="A0A7W7SQZ6"/>
<dbReference type="InterPro" id="IPR006342">
    <property type="entry name" value="FkbM_mtfrase"/>
</dbReference>
<dbReference type="NCBIfam" id="TIGR01444">
    <property type="entry name" value="fkbM_fam"/>
    <property type="match status" value="1"/>
</dbReference>
<keyword evidence="3" id="KW-1185">Reference proteome</keyword>
<dbReference type="Pfam" id="PF05050">
    <property type="entry name" value="Methyltransf_21"/>
    <property type="match status" value="1"/>
</dbReference>
<dbReference type="RefSeq" id="WP_184535299.1">
    <property type="nucleotide sequence ID" value="NZ_JACHJW010000001.1"/>
</dbReference>
<evidence type="ECO:0000313" key="2">
    <source>
        <dbReference type="EMBL" id="MBB4959353.1"/>
    </source>
</evidence>
<organism evidence="2 3">
    <name type="scientific">Micromonospora polyrhachis</name>
    <dbReference type="NCBI Taxonomy" id="1282883"/>
    <lineage>
        <taxon>Bacteria</taxon>
        <taxon>Bacillati</taxon>
        <taxon>Actinomycetota</taxon>
        <taxon>Actinomycetes</taxon>
        <taxon>Micromonosporales</taxon>
        <taxon>Micromonosporaceae</taxon>
        <taxon>Micromonospora</taxon>
    </lineage>
</organism>
<evidence type="ECO:0000259" key="1">
    <source>
        <dbReference type="Pfam" id="PF05050"/>
    </source>
</evidence>
<gene>
    <name evidence="2" type="ORF">FHR38_003086</name>
</gene>
<dbReference type="GO" id="GO:0008168">
    <property type="term" value="F:methyltransferase activity"/>
    <property type="evidence" value="ECO:0007669"/>
    <property type="project" value="UniProtKB-KW"/>
</dbReference>
<protein>
    <submittedName>
        <fullName evidence="2">FkbM family methyltransferase</fullName>
    </submittedName>
</protein>
<keyword evidence="2" id="KW-0808">Transferase</keyword>
<dbReference type="InterPro" id="IPR052514">
    <property type="entry name" value="SAM-dependent_MTase"/>
</dbReference>
<dbReference type="PANTHER" id="PTHR34203">
    <property type="entry name" value="METHYLTRANSFERASE, FKBM FAMILY PROTEIN"/>
    <property type="match status" value="1"/>
</dbReference>
<keyword evidence="2" id="KW-0489">Methyltransferase</keyword>
<dbReference type="Proteomes" id="UP000578819">
    <property type="component" value="Unassembled WGS sequence"/>
</dbReference>
<dbReference type="SUPFAM" id="SSF53335">
    <property type="entry name" value="S-adenosyl-L-methionine-dependent methyltransferases"/>
    <property type="match status" value="1"/>
</dbReference>
<name>A0A7W7SQZ6_9ACTN</name>
<comment type="caution">
    <text evidence="2">The sequence shown here is derived from an EMBL/GenBank/DDBJ whole genome shotgun (WGS) entry which is preliminary data.</text>
</comment>
<dbReference type="Gene3D" id="3.40.50.150">
    <property type="entry name" value="Vaccinia Virus protein VP39"/>
    <property type="match status" value="1"/>
</dbReference>
<accession>A0A7W7SQZ6</accession>
<dbReference type="EMBL" id="JACHJW010000001">
    <property type="protein sequence ID" value="MBB4959353.1"/>
    <property type="molecule type" value="Genomic_DNA"/>
</dbReference>
<reference evidence="2 3" key="1">
    <citation type="submission" date="2020-08" db="EMBL/GenBank/DDBJ databases">
        <title>Sequencing the genomes of 1000 actinobacteria strains.</title>
        <authorList>
            <person name="Klenk H.-P."/>
        </authorList>
    </citation>
    <scope>NUCLEOTIDE SEQUENCE [LARGE SCALE GENOMIC DNA]</scope>
    <source>
        <strain evidence="2 3">DSM 45886</strain>
    </source>
</reference>
<dbReference type="GO" id="GO:0032259">
    <property type="term" value="P:methylation"/>
    <property type="evidence" value="ECO:0007669"/>
    <property type="project" value="UniProtKB-KW"/>
</dbReference>